<feature type="region of interest" description="Disordered" evidence="1">
    <location>
        <begin position="275"/>
        <end position="299"/>
    </location>
</feature>
<feature type="region of interest" description="Disordered" evidence="1">
    <location>
        <begin position="417"/>
        <end position="436"/>
    </location>
</feature>
<comment type="caution">
    <text evidence="2">The sequence shown here is derived from an EMBL/GenBank/DDBJ whole genome shotgun (WGS) entry which is preliminary data.</text>
</comment>
<accession>A0A8H5CQK9</accession>
<evidence type="ECO:0000313" key="3">
    <source>
        <dbReference type="Proteomes" id="UP000559027"/>
    </source>
</evidence>
<dbReference type="Proteomes" id="UP000559027">
    <property type="component" value="Unassembled WGS sequence"/>
</dbReference>
<dbReference type="AlphaFoldDB" id="A0A8H5CQK9"/>
<keyword evidence="3" id="KW-1185">Reference proteome</keyword>
<reference evidence="2 3" key="1">
    <citation type="journal article" date="2020" name="ISME J.">
        <title>Uncovering the hidden diversity of litter-decomposition mechanisms in mushroom-forming fungi.</title>
        <authorList>
            <person name="Floudas D."/>
            <person name="Bentzer J."/>
            <person name="Ahren D."/>
            <person name="Johansson T."/>
            <person name="Persson P."/>
            <person name="Tunlid A."/>
        </authorList>
    </citation>
    <scope>NUCLEOTIDE SEQUENCE [LARGE SCALE GENOMIC DNA]</scope>
    <source>
        <strain evidence="2 3">CBS 146.42</strain>
    </source>
</reference>
<proteinExistence type="predicted"/>
<dbReference type="EMBL" id="JAACJO010000036">
    <property type="protein sequence ID" value="KAF5346070.1"/>
    <property type="molecule type" value="Genomic_DNA"/>
</dbReference>
<feature type="region of interest" description="Disordered" evidence="1">
    <location>
        <begin position="34"/>
        <end position="156"/>
    </location>
</feature>
<gene>
    <name evidence="2" type="ORF">D9756_010854</name>
</gene>
<feature type="compositionally biased region" description="Polar residues" evidence="1">
    <location>
        <begin position="289"/>
        <end position="299"/>
    </location>
</feature>
<organism evidence="2 3">
    <name type="scientific">Leucocoprinus leucothites</name>
    <dbReference type="NCBI Taxonomy" id="201217"/>
    <lineage>
        <taxon>Eukaryota</taxon>
        <taxon>Fungi</taxon>
        <taxon>Dikarya</taxon>
        <taxon>Basidiomycota</taxon>
        <taxon>Agaricomycotina</taxon>
        <taxon>Agaricomycetes</taxon>
        <taxon>Agaricomycetidae</taxon>
        <taxon>Agaricales</taxon>
        <taxon>Agaricineae</taxon>
        <taxon>Agaricaceae</taxon>
        <taxon>Leucocoprinus</taxon>
    </lineage>
</organism>
<sequence>MSADTTIISFEGAKGFVVSGGNFGTVRGNVTTVNSGASGSVSRSHGPKPTSHSQPDSHQVGDPNGRSSATSHHEPPNGSRRTRARASRAPRRAPNPGVSDGQAALSDVNYSNRADSPGDTGHTISAAHDLNLATPPPPPRPPSIHLPQSSLEDSSAGVGWIRTSNQQQQDIFAAPLDASEMQDVPRFQVPESYMPTVNWSTQPVFYDRSAYRSQQLTTYGSYYGAAGSASTIHCPSWSFDGVGPALSYHTPSNAMAYSSGNGITPQPWGSAQPFLPGQRHSRPLPPIPRTQSTSNTNSFQGHPIGVSSFSPYASHASHDYTGHVPHPVPLQNPSHYSARSTHINEAGWLSPVHYTNVPYMTVVPEVPSGLETEDHAAVFSRLQSHNMLLEGNALGLISPAPSRDAIYYTPQISTPQTQAHLQDAGKHQSGSFRGGSSSIYEGTRSSYSCCSQACWSPHSGHPMYHV</sequence>
<feature type="compositionally biased region" description="Pro residues" evidence="1">
    <location>
        <begin position="134"/>
        <end position="144"/>
    </location>
</feature>
<protein>
    <submittedName>
        <fullName evidence="2">Uncharacterized protein</fullName>
    </submittedName>
</protein>
<evidence type="ECO:0000313" key="2">
    <source>
        <dbReference type="EMBL" id="KAF5346070.1"/>
    </source>
</evidence>
<evidence type="ECO:0000256" key="1">
    <source>
        <dbReference type="SAM" id="MobiDB-lite"/>
    </source>
</evidence>
<dbReference type="OrthoDB" id="3131634at2759"/>
<feature type="compositionally biased region" description="Polar residues" evidence="1">
    <location>
        <begin position="34"/>
        <end position="43"/>
    </location>
</feature>
<feature type="compositionally biased region" description="Basic residues" evidence="1">
    <location>
        <begin position="80"/>
        <end position="91"/>
    </location>
</feature>
<name>A0A8H5CQK9_9AGAR</name>